<dbReference type="InterPro" id="IPR038763">
    <property type="entry name" value="DHH_sf"/>
</dbReference>
<organism evidence="3 4">
    <name type="scientific">Diabrotica balteata</name>
    <name type="common">Banded cucumber beetle</name>
    <dbReference type="NCBI Taxonomy" id="107213"/>
    <lineage>
        <taxon>Eukaryota</taxon>
        <taxon>Metazoa</taxon>
        <taxon>Ecdysozoa</taxon>
        <taxon>Arthropoda</taxon>
        <taxon>Hexapoda</taxon>
        <taxon>Insecta</taxon>
        <taxon>Pterygota</taxon>
        <taxon>Neoptera</taxon>
        <taxon>Endopterygota</taxon>
        <taxon>Coleoptera</taxon>
        <taxon>Polyphaga</taxon>
        <taxon>Cucujiformia</taxon>
        <taxon>Chrysomeloidea</taxon>
        <taxon>Chrysomelidae</taxon>
        <taxon>Galerucinae</taxon>
        <taxon>Diabroticina</taxon>
        <taxon>Diabroticites</taxon>
        <taxon>Diabrotica</taxon>
    </lineage>
</organism>
<feature type="domain" description="DHHA2" evidence="2">
    <location>
        <begin position="228"/>
        <end position="371"/>
    </location>
</feature>
<dbReference type="EMBL" id="OU898277">
    <property type="protein sequence ID" value="CAG9828887.1"/>
    <property type="molecule type" value="Genomic_DNA"/>
</dbReference>
<keyword evidence="4" id="KW-1185">Reference proteome</keyword>
<protein>
    <recommendedName>
        <fullName evidence="2">DHHA2 domain-containing protein</fullName>
    </recommendedName>
</protein>
<dbReference type="SUPFAM" id="SSF64182">
    <property type="entry name" value="DHH phosphoesterases"/>
    <property type="match status" value="1"/>
</dbReference>
<dbReference type="InterPro" id="IPR038222">
    <property type="entry name" value="DHHA2_dom_sf"/>
</dbReference>
<evidence type="ECO:0000313" key="4">
    <source>
        <dbReference type="Proteomes" id="UP001153709"/>
    </source>
</evidence>
<dbReference type="GO" id="GO:0005737">
    <property type="term" value="C:cytoplasm"/>
    <property type="evidence" value="ECO:0007669"/>
    <property type="project" value="InterPro"/>
</dbReference>
<evidence type="ECO:0000259" key="2">
    <source>
        <dbReference type="SMART" id="SM01131"/>
    </source>
</evidence>
<dbReference type="PANTHER" id="PTHR12112:SF39">
    <property type="entry name" value="EG:152A3.5 PROTEIN (FBGN0003116_PN PROTEIN)"/>
    <property type="match status" value="1"/>
</dbReference>
<dbReference type="Pfam" id="PF02833">
    <property type="entry name" value="DHHA2"/>
    <property type="match status" value="1"/>
</dbReference>
<dbReference type="OrthoDB" id="374045at2759"/>
<dbReference type="SMART" id="SM01131">
    <property type="entry name" value="DHHA2"/>
    <property type="match status" value="1"/>
</dbReference>
<reference evidence="3" key="1">
    <citation type="submission" date="2022-01" db="EMBL/GenBank/DDBJ databases">
        <authorList>
            <person name="King R."/>
        </authorList>
    </citation>
    <scope>NUCLEOTIDE SEQUENCE</scope>
</reference>
<name>A0A9N9ST45_DIABA</name>
<accession>A0A9N9ST45</accession>
<dbReference type="PANTHER" id="PTHR12112">
    <property type="entry name" value="BNIP - RELATED"/>
    <property type="match status" value="1"/>
</dbReference>
<comment type="similarity">
    <text evidence="1">Belongs to the PPase class C family. Prune subfamily.</text>
</comment>
<dbReference type="Gene3D" id="3.10.310.20">
    <property type="entry name" value="DHHA2 domain"/>
    <property type="match status" value="1"/>
</dbReference>
<evidence type="ECO:0000256" key="1">
    <source>
        <dbReference type="ARBA" id="ARBA00010331"/>
    </source>
</evidence>
<dbReference type="AlphaFoldDB" id="A0A9N9ST45"/>
<dbReference type="Gene3D" id="3.90.1640.10">
    <property type="entry name" value="inorganic pyrophosphatase (n-terminal core)"/>
    <property type="match status" value="1"/>
</dbReference>
<dbReference type="GO" id="GO:0004309">
    <property type="term" value="F:exopolyphosphatase activity"/>
    <property type="evidence" value="ECO:0007669"/>
    <property type="project" value="TreeGrafter"/>
</dbReference>
<proteinExistence type="inferred from homology"/>
<evidence type="ECO:0000313" key="3">
    <source>
        <dbReference type="EMBL" id="CAG9828887.1"/>
    </source>
</evidence>
<gene>
    <name evidence="3" type="ORF">DIABBA_LOCUS2771</name>
</gene>
<sequence>MENFIEYLQFVKKSLENLDSFEEVHIVLGNESCDIDSSVSATALAYFLHISRPKHISKEALVVAVQNVSAENFLFRTDNCFLYRQIQLPLDYLVYRDQIDFDHLVKSKKVTTTLVDHHVVPKSYKILEKTVIQIYDHRPRDAAFDFDTKEVEINIEGVGSCATLIANSIFSGFEEVLFKELGYLLYAAILFDTQALSADTKRTKELDFQIVKKLEQKFNFTEPRIAVYDRIWNAHNDISTLSPKQILVKDLKMVEHIPVPGLPMLVEDFLKIQGSYEAVRKFAEERDTPLLILVGIDCSNEIRRDVALFTRNEDDPIRNRVLNLLCNCQQFKGYDFEFKEVDVSCESVKCFRQGNLTLSRKQIIPVIIDALKLS</sequence>
<dbReference type="Proteomes" id="UP001153709">
    <property type="component" value="Chromosome 2"/>
</dbReference>
<dbReference type="InterPro" id="IPR004097">
    <property type="entry name" value="DHHA2"/>
</dbReference>